<gene>
    <name evidence="1" type="ORF">GCM10023187_03090</name>
</gene>
<evidence type="ECO:0000313" key="1">
    <source>
        <dbReference type="EMBL" id="GAA4395764.1"/>
    </source>
</evidence>
<comment type="caution">
    <text evidence="1">The sequence shown here is derived from an EMBL/GenBank/DDBJ whole genome shotgun (WGS) entry which is preliminary data.</text>
</comment>
<dbReference type="Proteomes" id="UP001500936">
    <property type="component" value="Unassembled WGS sequence"/>
</dbReference>
<sequence>MATVRREVMSYKVGSAIRRVVTPEGTVTHIERTIQLNTASGYHNLTITALLAFSSAFDNFKTPVVGYFEGRTVARERITIWLPLSEFDFYYSILRHEKPVYFEFEFAPTGEMESYGHRFTLTSESKPTREEPQENTAISQLAIPERNTIQTFFAGNRISQWHTEAN</sequence>
<name>A0ABP8JTC7_9BACT</name>
<organism evidence="1 2">
    <name type="scientific">Nibrella viscosa</name>
    <dbReference type="NCBI Taxonomy" id="1084524"/>
    <lineage>
        <taxon>Bacteria</taxon>
        <taxon>Pseudomonadati</taxon>
        <taxon>Bacteroidota</taxon>
        <taxon>Cytophagia</taxon>
        <taxon>Cytophagales</taxon>
        <taxon>Spirosomataceae</taxon>
        <taxon>Nibrella</taxon>
    </lineage>
</organism>
<accession>A0ABP8JTC7</accession>
<proteinExistence type="predicted"/>
<dbReference type="RefSeq" id="WP_345263248.1">
    <property type="nucleotide sequence ID" value="NZ_BAABHB010000001.1"/>
</dbReference>
<protein>
    <submittedName>
        <fullName evidence="1">Uncharacterized protein</fullName>
    </submittedName>
</protein>
<dbReference type="EMBL" id="BAABHB010000001">
    <property type="protein sequence ID" value="GAA4395764.1"/>
    <property type="molecule type" value="Genomic_DNA"/>
</dbReference>
<keyword evidence="2" id="KW-1185">Reference proteome</keyword>
<evidence type="ECO:0000313" key="2">
    <source>
        <dbReference type="Proteomes" id="UP001500936"/>
    </source>
</evidence>
<reference evidence="2" key="1">
    <citation type="journal article" date="2019" name="Int. J. Syst. Evol. Microbiol.">
        <title>The Global Catalogue of Microorganisms (GCM) 10K type strain sequencing project: providing services to taxonomists for standard genome sequencing and annotation.</title>
        <authorList>
            <consortium name="The Broad Institute Genomics Platform"/>
            <consortium name="The Broad Institute Genome Sequencing Center for Infectious Disease"/>
            <person name="Wu L."/>
            <person name="Ma J."/>
        </authorList>
    </citation>
    <scope>NUCLEOTIDE SEQUENCE [LARGE SCALE GENOMIC DNA]</scope>
    <source>
        <strain evidence="2">JCM 17925</strain>
    </source>
</reference>